<dbReference type="RefSeq" id="WP_284350850.1">
    <property type="nucleotide sequence ID" value="NZ_BRXS01000004.1"/>
</dbReference>
<dbReference type="InterPro" id="IPR021280">
    <property type="entry name" value="TMEM260-like"/>
</dbReference>
<evidence type="ECO:0000256" key="1">
    <source>
        <dbReference type="SAM" id="MobiDB-lite"/>
    </source>
</evidence>
<dbReference type="InterPro" id="IPR052724">
    <property type="entry name" value="GT117_domain-containing"/>
</dbReference>
<dbReference type="EMBL" id="BRXS01000004">
    <property type="protein sequence ID" value="GLC26398.1"/>
    <property type="molecule type" value="Genomic_DNA"/>
</dbReference>
<feature type="transmembrane region" description="Helical" evidence="2">
    <location>
        <begin position="331"/>
        <end position="352"/>
    </location>
</feature>
<gene>
    <name evidence="3" type="ORF">rosag_29110</name>
</gene>
<reference evidence="3" key="1">
    <citation type="submission" date="2022-08" db="EMBL/GenBank/DDBJ databases">
        <title>Draft genome sequencing of Roseisolibacter agri AW1220.</title>
        <authorList>
            <person name="Tobiishi Y."/>
            <person name="Tonouchi A."/>
        </authorList>
    </citation>
    <scope>NUCLEOTIDE SEQUENCE</scope>
    <source>
        <strain evidence="3">AW1220</strain>
    </source>
</reference>
<organism evidence="3 4">
    <name type="scientific">Roseisolibacter agri</name>
    <dbReference type="NCBI Taxonomy" id="2014610"/>
    <lineage>
        <taxon>Bacteria</taxon>
        <taxon>Pseudomonadati</taxon>
        <taxon>Gemmatimonadota</taxon>
        <taxon>Gemmatimonadia</taxon>
        <taxon>Gemmatimonadales</taxon>
        <taxon>Gemmatimonadaceae</taxon>
        <taxon>Roseisolibacter</taxon>
    </lineage>
</organism>
<feature type="transmembrane region" description="Helical" evidence="2">
    <location>
        <begin position="231"/>
        <end position="248"/>
    </location>
</feature>
<proteinExistence type="predicted"/>
<accession>A0AA37VBG0</accession>
<dbReference type="PANTHER" id="PTHR16214">
    <property type="entry name" value="TRANSMEMBRANE PROTEIN 260"/>
    <property type="match status" value="1"/>
</dbReference>
<feature type="transmembrane region" description="Helical" evidence="2">
    <location>
        <begin position="99"/>
        <end position="118"/>
    </location>
</feature>
<feature type="transmembrane region" description="Helical" evidence="2">
    <location>
        <begin position="31"/>
        <end position="54"/>
    </location>
</feature>
<keyword evidence="2" id="KW-0472">Membrane</keyword>
<feature type="transmembrane region" description="Helical" evidence="2">
    <location>
        <begin position="450"/>
        <end position="468"/>
    </location>
</feature>
<feature type="region of interest" description="Disordered" evidence="1">
    <location>
        <begin position="750"/>
        <end position="789"/>
    </location>
</feature>
<feature type="transmembrane region" description="Helical" evidence="2">
    <location>
        <begin position="130"/>
        <end position="150"/>
    </location>
</feature>
<dbReference type="Pfam" id="PF11028">
    <property type="entry name" value="TMEM260-like"/>
    <property type="match status" value="1"/>
</dbReference>
<dbReference type="PANTHER" id="PTHR16214:SF3">
    <property type="entry name" value="TRANSMEMBRANE PROTEIN 260"/>
    <property type="match status" value="1"/>
</dbReference>
<name>A0AA37VBG0_9BACT</name>
<keyword evidence="4" id="KW-1185">Reference proteome</keyword>
<feature type="transmembrane region" description="Helical" evidence="2">
    <location>
        <begin position="403"/>
        <end position="430"/>
    </location>
</feature>
<keyword evidence="2" id="KW-0812">Transmembrane</keyword>
<evidence type="ECO:0000313" key="4">
    <source>
        <dbReference type="Proteomes" id="UP001161325"/>
    </source>
</evidence>
<feature type="transmembrane region" description="Helical" evidence="2">
    <location>
        <begin position="189"/>
        <end position="219"/>
    </location>
</feature>
<feature type="transmembrane region" description="Helical" evidence="2">
    <location>
        <begin position="359"/>
        <end position="377"/>
    </location>
</feature>
<evidence type="ECO:0008006" key="5">
    <source>
        <dbReference type="Google" id="ProtNLM"/>
    </source>
</evidence>
<feature type="transmembrane region" description="Helical" evidence="2">
    <location>
        <begin position="74"/>
        <end position="92"/>
    </location>
</feature>
<evidence type="ECO:0000313" key="3">
    <source>
        <dbReference type="EMBL" id="GLC26398.1"/>
    </source>
</evidence>
<sequence>MSATVRPERLAAAERAASQAPSAELDYRPSYGAAAVVSLAILGLYLLTLAPSTAMWDASEYIAAAYVLGIPHPPGNPFFILIGRVFAILPLGGSVAMKINVLAAVCSALSAGVWFLVAERVLVSWLPRRWQRITGGAAAALLGATAFTVWNQSVVNEKVYTVSLFFFAIVSWLTVRWCDEPDGPKANRLLVLAAYLIGLGYTNHPAGLLVAPAVGAAVLLRRPTTLLNWRLLVRGALAFALGLTPFLTQPIRAAHFPALNEGEPTACTTQIAADCTFDKLTWTRLKANIDREQYGKPSLSERQAPFPAQVGMWWLYFKWQWNRDAHLERQGIQNGLAVLFLALGLVGGWVHWKRDRQSFWFFGPLVFTVTFALIYYMNFKYGASQAPDLGGSVPREVRDRDYFYIWSFSTWGVWAALGLIWVWESVAAVLGSERVRLGREYVDVPRDRSWLVASPVLALALIPLVGNWQQASRAGHEDTAAFAKDLLNSVEPYGILVTVGDNDTFPLWYAQEVEGIRKDVLIANTSLLNTDWYARQMVRRPVYEYDAAKGPAIYRGQQWTKPSGPPLKLTMQELDAIPLGYALQQPQTFQKDGITATITQPQLYRADLLVLQMIKDGWPERPVYFSRTSGGYAQDLGLQGYVLTQGLARKLTAAPVVAGRDTVAIPGEGYVDLPRSTALWTQVFEGPKALIKRGDWVDVPSVGIPDLYTITGIMMSEALQRAGRPQEAQRIFTEAEQVARATRRTREFGFDRASTPSLVPQESPLEPLIPADTAALPGTKGAAPAPKTP</sequence>
<protein>
    <recommendedName>
        <fullName evidence="5">DUF2723 domain-containing protein</fullName>
    </recommendedName>
</protein>
<comment type="caution">
    <text evidence="3">The sequence shown here is derived from an EMBL/GenBank/DDBJ whole genome shotgun (WGS) entry which is preliminary data.</text>
</comment>
<feature type="transmembrane region" description="Helical" evidence="2">
    <location>
        <begin position="159"/>
        <end position="177"/>
    </location>
</feature>
<dbReference type="Proteomes" id="UP001161325">
    <property type="component" value="Unassembled WGS sequence"/>
</dbReference>
<keyword evidence="2" id="KW-1133">Transmembrane helix</keyword>
<evidence type="ECO:0000256" key="2">
    <source>
        <dbReference type="SAM" id="Phobius"/>
    </source>
</evidence>
<dbReference type="AlphaFoldDB" id="A0AA37VBG0"/>